<proteinExistence type="predicted"/>
<keyword evidence="1" id="KW-0812">Transmembrane</keyword>
<keyword evidence="3" id="KW-1185">Reference proteome</keyword>
<keyword evidence="1" id="KW-0472">Membrane</keyword>
<dbReference type="EMBL" id="JAGYWB010000001">
    <property type="protein sequence ID" value="KAI0531506.1"/>
    <property type="molecule type" value="Genomic_DNA"/>
</dbReference>
<comment type="caution">
    <text evidence="2">The sequence shown here is derived from an EMBL/GenBank/DDBJ whole genome shotgun (WGS) entry which is preliminary data.</text>
</comment>
<keyword evidence="1" id="KW-1133">Transmembrane helix</keyword>
<feature type="transmembrane region" description="Helical" evidence="1">
    <location>
        <begin position="36"/>
        <end position="53"/>
    </location>
</feature>
<evidence type="ECO:0000313" key="3">
    <source>
        <dbReference type="Proteomes" id="UP000829196"/>
    </source>
</evidence>
<reference evidence="2" key="1">
    <citation type="journal article" date="2022" name="Front. Genet.">
        <title>Chromosome-Scale Assembly of the Dendrobium nobile Genome Provides Insights Into the Molecular Mechanism of the Biosynthesis of the Medicinal Active Ingredient of Dendrobium.</title>
        <authorList>
            <person name="Xu Q."/>
            <person name="Niu S.-C."/>
            <person name="Li K.-L."/>
            <person name="Zheng P.-J."/>
            <person name="Zhang X.-J."/>
            <person name="Jia Y."/>
            <person name="Liu Y."/>
            <person name="Niu Y.-X."/>
            <person name="Yu L.-H."/>
            <person name="Chen D.-F."/>
            <person name="Zhang G.-Q."/>
        </authorList>
    </citation>
    <scope>NUCLEOTIDE SEQUENCE</scope>
    <source>
        <tissue evidence="2">Leaf</tissue>
    </source>
</reference>
<evidence type="ECO:0000313" key="2">
    <source>
        <dbReference type="EMBL" id="KAI0531506.1"/>
    </source>
</evidence>
<organism evidence="2 3">
    <name type="scientific">Dendrobium nobile</name>
    <name type="common">Orchid</name>
    <dbReference type="NCBI Taxonomy" id="94219"/>
    <lineage>
        <taxon>Eukaryota</taxon>
        <taxon>Viridiplantae</taxon>
        <taxon>Streptophyta</taxon>
        <taxon>Embryophyta</taxon>
        <taxon>Tracheophyta</taxon>
        <taxon>Spermatophyta</taxon>
        <taxon>Magnoliopsida</taxon>
        <taxon>Liliopsida</taxon>
        <taxon>Asparagales</taxon>
        <taxon>Orchidaceae</taxon>
        <taxon>Epidendroideae</taxon>
        <taxon>Malaxideae</taxon>
        <taxon>Dendrobiinae</taxon>
        <taxon>Dendrobium</taxon>
    </lineage>
</organism>
<evidence type="ECO:0000256" key="1">
    <source>
        <dbReference type="SAM" id="Phobius"/>
    </source>
</evidence>
<name>A0A8T3CCT8_DENNO</name>
<dbReference type="Proteomes" id="UP000829196">
    <property type="component" value="Unassembled WGS sequence"/>
</dbReference>
<protein>
    <submittedName>
        <fullName evidence="2">Uncharacterized protein</fullName>
    </submittedName>
</protein>
<dbReference type="AlphaFoldDB" id="A0A8T3CCT8"/>
<sequence length="93" mass="10549">MSVTKKYCVRVRSGRWRKSTGGGLCNAVASARTEMHAAWLCFLFSFLLFYTSTRLNKIWSLGLNVEGFDAARRRLLAQRCSGGRLHWTSQGFV</sequence>
<gene>
    <name evidence="2" type="ORF">KFK09_001062</name>
</gene>
<accession>A0A8T3CCT8</accession>